<evidence type="ECO:0000313" key="3">
    <source>
        <dbReference type="Proteomes" id="UP000320791"/>
    </source>
</evidence>
<comment type="caution">
    <text evidence="2">The sequence shown here is derived from an EMBL/GenBank/DDBJ whole genome shotgun (WGS) entry which is preliminary data.</text>
</comment>
<dbReference type="RefSeq" id="WP_146324234.1">
    <property type="nucleotide sequence ID" value="NZ_BAABLR010000073.1"/>
</dbReference>
<accession>A0A5C5UI11</accession>
<dbReference type="Pfam" id="PF25135">
    <property type="entry name" value="DUF7822"/>
    <property type="match status" value="1"/>
</dbReference>
<keyword evidence="3" id="KW-1185">Reference proteome</keyword>
<dbReference type="OrthoDB" id="9860382at2"/>
<name>A0A5C5UI11_9CORY</name>
<evidence type="ECO:0000259" key="1">
    <source>
        <dbReference type="Pfam" id="PF25135"/>
    </source>
</evidence>
<dbReference type="Proteomes" id="UP000320791">
    <property type="component" value="Unassembled WGS sequence"/>
</dbReference>
<organism evidence="2 3">
    <name type="scientific">Corynebacterium canis</name>
    <dbReference type="NCBI Taxonomy" id="679663"/>
    <lineage>
        <taxon>Bacteria</taxon>
        <taxon>Bacillati</taxon>
        <taxon>Actinomycetota</taxon>
        <taxon>Actinomycetes</taxon>
        <taxon>Mycobacteriales</taxon>
        <taxon>Corynebacteriaceae</taxon>
        <taxon>Corynebacterium</taxon>
    </lineage>
</organism>
<dbReference type="InterPro" id="IPR056724">
    <property type="entry name" value="DUF7822"/>
</dbReference>
<feature type="domain" description="DUF7822" evidence="1">
    <location>
        <begin position="19"/>
        <end position="155"/>
    </location>
</feature>
<sequence>MSNNSYLFAVEPLADPTGSQRHRLVAQQAYDSPLLFLLLCSVSPTQVPTRVFPNESGTESIAILADFAAGLARANEFMQACLNLNQQHQVIPPAELEAMVAQVRNILHHPDLARCTHFLLEAGEILFMVCADGNQAARRLLIQAQQSPERATERLRTIFLEPYTPPTSEDTNDDGFYIPDFDRMSDAEYFEFIREDFEDADALRPPPEKLENLGFRAFNSPAHLDDFDYKS</sequence>
<reference evidence="2 3" key="1">
    <citation type="submission" date="2019-08" db="EMBL/GenBank/DDBJ databases">
        <authorList>
            <person name="Lei W."/>
        </authorList>
    </citation>
    <scope>NUCLEOTIDE SEQUENCE [LARGE SCALE GENOMIC DNA]</scope>
    <source>
        <strain evidence="2 3">CCUG 58627</strain>
    </source>
</reference>
<dbReference type="AlphaFoldDB" id="A0A5C5UI11"/>
<gene>
    <name evidence="2" type="ORF">FRX94_06065</name>
</gene>
<protein>
    <recommendedName>
        <fullName evidence="1">DUF7822 domain-containing protein</fullName>
    </recommendedName>
</protein>
<dbReference type="EMBL" id="VOHM01000010">
    <property type="protein sequence ID" value="TWT25686.1"/>
    <property type="molecule type" value="Genomic_DNA"/>
</dbReference>
<proteinExistence type="predicted"/>
<evidence type="ECO:0000313" key="2">
    <source>
        <dbReference type="EMBL" id="TWT25686.1"/>
    </source>
</evidence>